<accession>A0A450UKI5</accession>
<evidence type="ECO:0000313" key="1">
    <source>
        <dbReference type="EMBL" id="VFJ93066.1"/>
    </source>
</evidence>
<name>A0A450UKI5_9GAMM</name>
<gene>
    <name evidence="1" type="ORF">BECKLFY1418A_GA0070994_102819</name>
</gene>
<organism evidence="1">
    <name type="scientific">Candidatus Kentrum sp. LFY</name>
    <dbReference type="NCBI Taxonomy" id="2126342"/>
    <lineage>
        <taxon>Bacteria</taxon>
        <taxon>Pseudomonadati</taxon>
        <taxon>Pseudomonadota</taxon>
        <taxon>Gammaproteobacteria</taxon>
        <taxon>Candidatus Kentrum</taxon>
    </lineage>
</organism>
<reference evidence="1" key="1">
    <citation type="submission" date="2019-02" db="EMBL/GenBank/DDBJ databases">
        <authorList>
            <person name="Gruber-Vodicka R. H."/>
            <person name="Seah K. B. B."/>
        </authorList>
    </citation>
    <scope>NUCLEOTIDE SEQUENCE</scope>
    <source>
        <strain evidence="1">BECK_M6</strain>
    </source>
</reference>
<dbReference type="EMBL" id="CAADFH010000028">
    <property type="protein sequence ID" value="VFJ93066.1"/>
    <property type="molecule type" value="Genomic_DNA"/>
</dbReference>
<proteinExistence type="predicted"/>
<dbReference type="AlphaFoldDB" id="A0A450UKI5"/>
<sequence>MGVRFRVVKRKGPSRRGFTKIRGVNANQNGPIKRTPKSPGGQIELRLGADSTLFVLAEEVISRQEMWGVRNELKDLHTRDWVRIDLNKSAR</sequence>
<protein>
    <submittedName>
        <fullName evidence="1">Uncharacterized protein</fullName>
    </submittedName>
</protein>